<dbReference type="PANTHER" id="PTHR31901">
    <property type="entry name" value="GH3 DOMAIN-CONTAINING PROTEIN"/>
    <property type="match status" value="1"/>
</dbReference>
<proteinExistence type="predicted"/>
<dbReference type="Pfam" id="PF03321">
    <property type="entry name" value="GH3"/>
    <property type="match status" value="1"/>
</dbReference>
<comment type="caution">
    <text evidence="1">The sequence shown here is derived from an EMBL/GenBank/DDBJ whole genome shotgun (WGS) entry which is preliminary data.</text>
</comment>
<name>A0ABX2GTM1_9FIRM</name>
<dbReference type="RefSeq" id="WP_173744243.1">
    <property type="nucleotide sequence ID" value="NZ_JAAIPF010000041.1"/>
</dbReference>
<dbReference type="Proteomes" id="UP000822152">
    <property type="component" value="Unassembled WGS sequence"/>
</dbReference>
<evidence type="ECO:0000313" key="2">
    <source>
        <dbReference type="Proteomes" id="UP000822152"/>
    </source>
</evidence>
<keyword evidence="2" id="KW-1185">Reference proteome</keyword>
<gene>
    <name evidence="1" type="ORF">G4952_14565</name>
</gene>
<protein>
    <submittedName>
        <fullName evidence="1">GH3 auxin-responsive promoter family protein</fullName>
    </submittedName>
</protein>
<dbReference type="InterPro" id="IPR004993">
    <property type="entry name" value="GH3"/>
</dbReference>
<accession>A0ABX2GTM1</accession>
<dbReference type="EMBL" id="JAAIPF010000041">
    <property type="protein sequence ID" value="NSF74995.1"/>
    <property type="molecule type" value="Genomic_DNA"/>
</dbReference>
<sequence>MRDTENKTKENSVRGLELTAEKINSYSAAEGAKALADLKKQSIHAMEENEAFLMKLLQDNKDTEIGKKYDFASIKTIEEYQKRLPVTIYDDYAGYVIRNIHNNEDNLMTAYPIRVYCETSGSLGNPKIVPMTVNSIHVQQKYNSLICDAIKDMALKPGWKKGRVMTLLESKMTEMKKGKEYGSLSAIFMQEAKAVLPLISTTPAEAIFPDGNTDTRYLQARFGLAASDLVQISTTFLSFAAEILRYIENHWQMLVSDIETGTVNSKVRMSEDIREKIQEKITPMPERAAELRAIFEKGFDTPFATKVWPDLQLISGVGTGAFEIYEYKIRERYVDERVQFYFAGLNSTEGLFFRSSCNGR</sequence>
<reference evidence="1 2" key="1">
    <citation type="journal article" date="2020" name="Cell Host Microbe">
        <title>Functional and Genomic Variation between Human-Derived Isolates of Lachnospiraceae Reveals Inter- and Intra-Species Diversity.</title>
        <authorList>
            <person name="Sorbara M.T."/>
            <person name="Littmann E.R."/>
            <person name="Fontana E."/>
            <person name="Moody T.U."/>
            <person name="Kohout C.E."/>
            <person name="Gjonbalaj M."/>
            <person name="Eaton V."/>
            <person name="Seok R."/>
            <person name="Leiner I.M."/>
            <person name="Pamer E.G."/>
        </authorList>
    </citation>
    <scope>NUCLEOTIDE SEQUENCE [LARGE SCALE GENOMIC DNA]</scope>
    <source>
        <strain evidence="1 2">MSK.20.11</strain>
    </source>
</reference>
<organism evidence="1 2">
    <name type="scientific">Blautia wexlerae</name>
    <dbReference type="NCBI Taxonomy" id="418240"/>
    <lineage>
        <taxon>Bacteria</taxon>
        <taxon>Bacillati</taxon>
        <taxon>Bacillota</taxon>
        <taxon>Clostridia</taxon>
        <taxon>Lachnospirales</taxon>
        <taxon>Lachnospiraceae</taxon>
        <taxon>Blautia</taxon>
    </lineage>
</organism>
<dbReference type="PANTHER" id="PTHR31901:SF9">
    <property type="entry name" value="GH3 DOMAIN-CONTAINING PROTEIN"/>
    <property type="match status" value="1"/>
</dbReference>
<evidence type="ECO:0000313" key="1">
    <source>
        <dbReference type="EMBL" id="NSF74995.1"/>
    </source>
</evidence>